<feature type="domain" description="Microcystin LR degradation protein MlrC C-terminal" evidence="2">
    <location>
        <begin position="305"/>
        <end position="482"/>
    </location>
</feature>
<dbReference type="InterPro" id="IPR015995">
    <property type="entry name" value="MlrC_N"/>
</dbReference>
<feature type="domain" description="Microcystin LR degradation protein MlrC N-terminal" evidence="3">
    <location>
        <begin position="2"/>
        <end position="292"/>
    </location>
</feature>
<comment type="similarity">
    <text evidence="1">Belongs to the peptidase M81 family.</text>
</comment>
<evidence type="ECO:0000259" key="2">
    <source>
        <dbReference type="Pfam" id="PF07171"/>
    </source>
</evidence>
<evidence type="ECO:0000256" key="1">
    <source>
        <dbReference type="PIRNR" id="PIRNR012702"/>
    </source>
</evidence>
<keyword evidence="1" id="KW-0479">Metal-binding</keyword>
<dbReference type="eggNOG" id="COG5476">
    <property type="taxonomic scope" value="Bacteria"/>
</dbReference>
<comment type="cofactor">
    <cofactor evidence="1">
        <name>Zn(2+)</name>
        <dbReference type="ChEBI" id="CHEBI:29105"/>
    </cofactor>
    <text evidence="1">Binds 1 zinc ion per subunit.</text>
</comment>
<dbReference type="Pfam" id="PF07364">
    <property type="entry name" value="DUF1485"/>
    <property type="match status" value="1"/>
</dbReference>
<evidence type="ECO:0000313" key="5">
    <source>
        <dbReference type="Proteomes" id="UP000028702"/>
    </source>
</evidence>
<dbReference type="PIRSF" id="PIRSF012702">
    <property type="entry name" value="UCP012702"/>
    <property type="match status" value="1"/>
</dbReference>
<organism evidence="4 5">
    <name type="scientific">Tepidicaulis marinus</name>
    <dbReference type="NCBI Taxonomy" id="1333998"/>
    <lineage>
        <taxon>Bacteria</taxon>
        <taxon>Pseudomonadati</taxon>
        <taxon>Pseudomonadota</taxon>
        <taxon>Alphaproteobacteria</taxon>
        <taxon>Hyphomicrobiales</taxon>
        <taxon>Parvibaculaceae</taxon>
        <taxon>Tepidicaulis</taxon>
    </lineage>
</organism>
<comment type="function">
    <text evidence="1">Involved in peptidolytic degradation of cyclic heptapeptide hepatotoxin microcystin (MC).</text>
</comment>
<dbReference type="Proteomes" id="UP000028702">
    <property type="component" value="Unassembled WGS sequence"/>
</dbReference>
<reference evidence="4 5" key="1">
    <citation type="submission" date="2014-07" db="EMBL/GenBank/DDBJ databases">
        <title>Tepidicaulis marinum gen. nov., sp. nov., a novel marine bacterium denitrifying nitrate to nitrous oxide strictly under microaerobic conditions.</title>
        <authorList>
            <person name="Takeuchi M."/>
            <person name="Yamagishi T."/>
            <person name="Kamagata Y."/>
            <person name="Oshima K."/>
            <person name="Hattori M."/>
            <person name="Katayama T."/>
            <person name="Hanada S."/>
            <person name="Tamaki H."/>
            <person name="Marumo K."/>
            <person name="Maeda H."/>
            <person name="Nedachi M."/>
            <person name="Iwasaki W."/>
            <person name="Suwa Y."/>
            <person name="Sakata S."/>
        </authorList>
    </citation>
    <scope>NUCLEOTIDE SEQUENCE [LARGE SCALE GENOMIC DNA]</scope>
    <source>
        <strain evidence="4 5">MA2</strain>
    </source>
</reference>
<dbReference type="STRING" id="1333998.M2A_0502"/>
<dbReference type="EMBL" id="BBIO01000002">
    <property type="protein sequence ID" value="GAK44003.1"/>
    <property type="molecule type" value="Genomic_DNA"/>
</dbReference>
<dbReference type="RefSeq" id="WP_045442581.1">
    <property type="nucleotide sequence ID" value="NZ_BBIO01000002.1"/>
</dbReference>
<dbReference type="GO" id="GO:0008237">
    <property type="term" value="F:metallopeptidase activity"/>
    <property type="evidence" value="ECO:0007669"/>
    <property type="project" value="UniProtKB-KW"/>
</dbReference>
<dbReference type="Pfam" id="PF07171">
    <property type="entry name" value="MlrC_C"/>
    <property type="match status" value="1"/>
</dbReference>
<evidence type="ECO:0000259" key="3">
    <source>
        <dbReference type="Pfam" id="PF07364"/>
    </source>
</evidence>
<keyword evidence="1" id="KW-0645">Protease</keyword>
<name>A0A081B7I5_9HYPH</name>
<protein>
    <recommendedName>
        <fullName evidence="1">Microcystinase C</fullName>
        <shortName evidence="1">MlrC</shortName>
    </recommendedName>
</protein>
<keyword evidence="1" id="KW-0378">Hydrolase</keyword>
<dbReference type="GO" id="GO:0006508">
    <property type="term" value="P:proteolysis"/>
    <property type="evidence" value="ECO:0007669"/>
    <property type="project" value="UniProtKB-KW"/>
</dbReference>
<comment type="caution">
    <text evidence="4">The sequence shown here is derived from an EMBL/GenBank/DDBJ whole genome shotgun (WGS) entry which is preliminary data.</text>
</comment>
<evidence type="ECO:0000313" key="4">
    <source>
        <dbReference type="EMBL" id="GAK44003.1"/>
    </source>
</evidence>
<gene>
    <name evidence="4" type="ORF">M2A_0502</name>
</gene>
<keyword evidence="1" id="KW-0482">Metalloprotease</keyword>
<keyword evidence="5" id="KW-1185">Reference proteome</keyword>
<sequence>MKIAIGGFQHETNTFAPMKADFAAFEQADSWPALQESNALLNAFGGMNIPISGFMDQAKALGHELVPLLWCSATPSGPVTKDAFERIAQSMLSKLEMALEEGIDALYLDLHGAMVCEHLEDGEGELLTRIRALTGPSLPIIVSLDLHANISETMHAHADMLVTYRTYPHVDMAETGQRAAEALEARLREGTRAACAFRKIDFLIPLTASCTLVDPAKEIYGGLGDLERGTVKSVSLATGFSPADISFCGPSVLVYAAAQEEADGVADELARRLYALEDRFAGALWAPQAALAYVTETGKPGPFILADTQDNPGAGGNGDTVELLKTILDSNLEKSLMGVIYDPEVARAAHEAGEGAAISLPLGAKTGGAPEEPIHTDWQVIRLSDAPFAATGPFYAGSQISLGKAALLRHGAVDVVVAERKVQCADQAMFTHLGAEPSSYRVVAVKSSVHFRADFEPIAEEVLVVASPGPNPADHTLLPYKRLRAGVRLMPGGDVFPGEPVR</sequence>
<dbReference type="InterPro" id="IPR009197">
    <property type="entry name" value="MlrC"/>
</dbReference>
<proteinExistence type="inferred from homology"/>
<dbReference type="InterPro" id="IPR010799">
    <property type="entry name" value="MlrC_C"/>
</dbReference>
<accession>A0A081B7I5</accession>
<dbReference type="AlphaFoldDB" id="A0A081B7I5"/>
<dbReference type="GO" id="GO:0046872">
    <property type="term" value="F:metal ion binding"/>
    <property type="evidence" value="ECO:0007669"/>
    <property type="project" value="UniProtKB-KW"/>
</dbReference>